<accession>A0A386ZKB1</accession>
<reference evidence="2 3" key="1">
    <citation type="submission" date="2018-09" db="EMBL/GenBank/DDBJ databases">
        <title>Nocardia yunnanensis sp. nov., an actinomycete isolated from a soil sample.</title>
        <authorList>
            <person name="Zhang J."/>
        </authorList>
    </citation>
    <scope>NUCLEOTIDE SEQUENCE [LARGE SCALE GENOMIC DNA]</scope>
    <source>
        <strain evidence="2 3">CFHS0054</strain>
    </source>
</reference>
<dbReference type="OrthoDB" id="4564405at2"/>
<keyword evidence="3" id="KW-1185">Reference proteome</keyword>
<name>A0A386ZKB1_9NOCA</name>
<dbReference type="AlphaFoldDB" id="A0A386ZKB1"/>
<dbReference type="RefSeq" id="WP_120742448.1">
    <property type="nucleotide sequence ID" value="NZ_CP032568.1"/>
</dbReference>
<evidence type="ECO:0000256" key="1">
    <source>
        <dbReference type="SAM" id="SignalP"/>
    </source>
</evidence>
<feature type="signal peptide" evidence="1">
    <location>
        <begin position="1"/>
        <end position="21"/>
    </location>
</feature>
<dbReference type="EMBL" id="CP032568">
    <property type="protein sequence ID" value="AYF77713.1"/>
    <property type="molecule type" value="Genomic_DNA"/>
</dbReference>
<dbReference type="Proteomes" id="UP000267164">
    <property type="component" value="Chromosome"/>
</dbReference>
<dbReference type="KEGG" id="nyu:D7D52_32255"/>
<proteinExistence type="predicted"/>
<evidence type="ECO:0008006" key="4">
    <source>
        <dbReference type="Google" id="ProtNLM"/>
    </source>
</evidence>
<organism evidence="2 3">
    <name type="scientific">Nocardia yunnanensis</name>
    <dbReference type="NCBI Taxonomy" id="2382165"/>
    <lineage>
        <taxon>Bacteria</taxon>
        <taxon>Bacillati</taxon>
        <taxon>Actinomycetota</taxon>
        <taxon>Actinomycetes</taxon>
        <taxon>Mycobacteriales</taxon>
        <taxon>Nocardiaceae</taxon>
        <taxon>Nocardia</taxon>
    </lineage>
</organism>
<evidence type="ECO:0000313" key="2">
    <source>
        <dbReference type="EMBL" id="AYF77713.1"/>
    </source>
</evidence>
<keyword evidence="1" id="KW-0732">Signal</keyword>
<protein>
    <recommendedName>
        <fullName evidence="4">DUF732 domain-containing protein</fullName>
    </recommendedName>
</protein>
<sequence>MRRTLCTLALCSLALAVPACDATNGGDTFPGTSTSASGTALTTTAKDLVPPQNSRSVSVPSAILPAKLRHQTCTDFKPKLDKIRQDSGQAAADRAVDDTIAGYPSSPDWAVFTDEQRQAVIDGTHDAAAGDCPAG</sequence>
<evidence type="ECO:0000313" key="3">
    <source>
        <dbReference type="Proteomes" id="UP000267164"/>
    </source>
</evidence>
<feature type="chain" id="PRO_5017346779" description="DUF732 domain-containing protein" evidence="1">
    <location>
        <begin position="22"/>
        <end position="135"/>
    </location>
</feature>
<gene>
    <name evidence="2" type="ORF">D7D52_32255</name>
</gene>